<dbReference type="GO" id="GO:0004497">
    <property type="term" value="F:monooxygenase activity"/>
    <property type="evidence" value="ECO:0007669"/>
    <property type="project" value="InterPro"/>
</dbReference>
<reference evidence="2" key="1">
    <citation type="submission" date="2016-02" db="EMBL/GenBank/DDBJ databases">
        <title>Draft genome sequence of Microdochium bolleyi, a fungal endophyte of beachgrass.</title>
        <authorList>
            <consortium name="DOE Joint Genome Institute"/>
            <person name="David A.S."/>
            <person name="May G."/>
            <person name="Haridas S."/>
            <person name="Lim J."/>
            <person name="Wang M."/>
            <person name="Labutti K."/>
            <person name="Lipzen A."/>
            <person name="Barry K."/>
            <person name="Grigoriev I.V."/>
        </authorList>
    </citation>
    <scope>NUCLEOTIDE SEQUENCE [LARGE SCALE GENOMIC DNA]</scope>
    <source>
        <strain evidence="2">J235TASD1</strain>
    </source>
</reference>
<dbReference type="InParanoid" id="A0A136J4H9"/>
<dbReference type="InterPro" id="IPR053007">
    <property type="entry name" value="CYP450_monoxygenase_sec-met"/>
</dbReference>
<sequence length="442" mass="49275">MAAIVNIPLVFGQRMYVVTDPTPVLVSSFVTAATLRLASVLPELMKSWAPFSSRAQSELPVSFKRWLRVMPGALSGAVAQQIHRCVIPLLAKQIEAVRAEVEEKGHGFFEVEDLAKWLSDLASRAMMVGMGGREWSWCQDQDFLDAFWSRKGPSYYLVNSFVLRDYGTTRAFMLTDVIGPIQGVRALSDTLQHKSAPSFTAPRSTRARNQVLERLSQWMVELENNPESHSKLSAVARTLFKLPVSQGWSTHDKAATTLIMLCAGLSNEVPTVFWIFVNILTRPDLLARLRREGDAFLHGSKRLPGRQSVGDDDDVFAMAAARLAEASLPGIQSSCHLLYACYQEAQRLATVGPVLRRVSRDTIIQSETGSFLLKKGSLAFLPTNVLHLSQERWGEDAAMFVSERPGRKDVERARALIPALRPWTGVDSLRPTSCYLRFFFSS</sequence>
<dbReference type="SUPFAM" id="SSF48264">
    <property type="entry name" value="Cytochrome P450"/>
    <property type="match status" value="1"/>
</dbReference>
<dbReference type="EMBL" id="KQ964249">
    <property type="protein sequence ID" value="KXJ91866.1"/>
    <property type="molecule type" value="Genomic_DNA"/>
</dbReference>
<dbReference type="GO" id="GO:0016705">
    <property type="term" value="F:oxidoreductase activity, acting on paired donors, with incorporation or reduction of molecular oxygen"/>
    <property type="evidence" value="ECO:0007669"/>
    <property type="project" value="InterPro"/>
</dbReference>
<accession>A0A136J4H9</accession>
<evidence type="ECO:0000313" key="2">
    <source>
        <dbReference type="Proteomes" id="UP000070501"/>
    </source>
</evidence>
<dbReference type="InterPro" id="IPR001128">
    <property type="entry name" value="Cyt_P450"/>
</dbReference>
<dbReference type="PANTHER" id="PTHR47582">
    <property type="entry name" value="P450, PUTATIVE (EUROFUNG)-RELATED"/>
    <property type="match status" value="1"/>
</dbReference>
<organism evidence="1 2">
    <name type="scientific">Microdochium bolleyi</name>
    <dbReference type="NCBI Taxonomy" id="196109"/>
    <lineage>
        <taxon>Eukaryota</taxon>
        <taxon>Fungi</taxon>
        <taxon>Dikarya</taxon>
        <taxon>Ascomycota</taxon>
        <taxon>Pezizomycotina</taxon>
        <taxon>Sordariomycetes</taxon>
        <taxon>Xylariomycetidae</taxon>
        <taxon>Xylariales</taxon>
        <taxon>Microdochiaceae</taxon>
        <taxon>Microdochium</taxon>
    </lineage>
</organism>
<evidence type="ECO:0000313" key="1">
    <source>
        <dbReference type="EMBL" id="KXJ91866.1"/>
    </source>
</evidence>
<dbReference type="AlphaFoldDB" id="A0A136J4H9"/>
<dbReference type="GO" id="GO:0020037">
    <property type="term" value="F:heme binding"/>
    <property type="evidence" value="ECO:0007669"/>
    <property type="project" value="InterPro"/>
</dbReference>
<dbReference type="OrthoDB" id="3366823at2759"/>
<gene>
    <name evidence="1" type="ORF">Micbo1qcDRAFT_203912</name>
</gene>
<dbReference type="Pfam" id="PF00067">
    <property type="entry name" value="p450"/>
    <property type="match status" value="1"/>
</dbReference>
<dbReference type="Proteomes" id="UP000070501">
    <property type="component" value="Unassembled WGS sequence"/>
</dbReference>
<proteinExistence type="predicted"/>
<protein>
    <submittedName>
        <fullName evidence="1">Cytochrome P450</fullName>
    </submittedName>
</protein>
<dbReference type="InterPro" id="IPR036396">
    <property type="entry name" value="Cyt_P450_sf"/>
</dbReference>
<dbReference type="STRING" id="196109.A0A136J4H9"/>
<dbReference type="PANTHER" id="PTHR47582:SF1">
    <property type="entry name" value="P450, PUTATIVE (EUROFUNG)-RELATED"/>
    <property type="match status" value="1"/>
</dbReference>
<dbReference type="GO" id="GO:0005506">
    <property type="term" value="F:iron ion binding"/>
    <property type="evidence" value="ECO:0007669"/>
    <property type="project" value="InterPro"/>
</dbReference>
<dbReference type="Gene3D" id="1.10.630.10">
    <property type="entry name" value="Cytochrome P450"/>
    <property type="match status" value="1"/>
</dbReference>
<keyword evidence="2" id="KW-1185">Reference proteome</keyword>
<name>A0A136J4H9_9PEZI</name>